<dbReference type="InParanoid" id="H3GXN7"/>
<evidence type="ECO:0000256" key="5">
    <source>
        <dbReference type="RuleBase" id="RU367124"/>
    </source>
</evidence>
<comment type="function">
    <text evidence="5">Effector that suppresses plant defense responses during pathogen infection.</text>
</comment>
<dbReference type="Pfam" id="PF16810">
    <property type="entry name" value="RXLR"/>
    <property type="match status" value="1"/>
</dbReference>
<reference evidence="7" key="1">
    <citation type="journal article" date="2006" name="Science">
        <title>Phytophthora genome sequences uncover evolutionary origins and mechanisms of pathogenesis.</title>
        <authorList>
            <person name="Tyler B.M."/>
            <person name="Tripathy S."/>
            <person name="Zhang X."/>
            <person name="Dehal P."/>
            <person name="Jiang R.H."/>
            <person name="Aerts A."/>
            <person name="Arredondo F.D."/>
            <person name="Baxter L."/>
            <person name="Bensasson D."/>
            <person name="Beynon J.L."/>
            <person name="Chapman J."/>
            <person name="Damasceno C.M."/>
            <person name="Dorrance A.E."/>
            <person name="Dou D."/>
            <person name="Dickerman A.W."/>
            <person name="Dubchak I.L."/>
            <person name="Garbelotto M."/>
            <person name="Gijzen M."/>
            <person name="Gordon S.G."/>
            <person name="Govers F."/>
            <person name="Grunwald N.J."/>
            <person name="Huang W."/>
            <person name="Ivors K.L."/>
            <person name="Jones R.W."/>
            <person name="Kamoun S."/>
            <person name="Krampis K."/>
            <person name="Lamour K.H."/>
            <person name="Lee M.K."/>
            <person name="McDonald W.H."/>
            <person name="Medina M."/>
            <person name="Meijer H.J."/>
            <person name="Nordberg E.K."/>
            <person name="Maclean D.J."/>
            <person name="Ospina-Giraldo M.D."/>
            <person name="Morris P.F."/>
            <person name="Phuntumart V."/>
            <person name="Putnam N.H."/>
            <person name="Rash S."/>
            <person name="Rose J.K."/>
            <person name="Sakihama Y."/>
            <person name="Salamov A.A."/>
            <person name="Savidor A."/>
            <person name="Scheuring C.F."/>
            <person name="Smith B.M."/>
            <person name="Sobral B.W."/>
            <person name="Terry A."/>
            <person name="Torto-Alalibo T.A."/>
            <person name="Win J."/>
            <person name="Xu Z."/>
            <person name="Zhang H."/>
            <person name="Grigoriev I.V."/>
            <person name="Rokhsar D.S."/>
            <person name="Boore J.L."/>
        </authorList>
    </citation>
    <scope>NUCLEOTIDE SEQUENCE [LARGE SCALE GENOMIC DNA]</scope>
    <source>
        <strain evidence="7">Pr102</strain>
    </source>
</reference>
<dbReference type="HOGENOM" id="CLU_021192_0_0_1"/>
<comment type="similarity">
    <text evidence="2 5">Belongs to the RxLR effector family.</text>
</comment>
<organism evidence="6 7">
    <name type="scientific">Phytophthora ramorum</name>
    <name type="common">Sudden oak death agent</name>
    <dbReference type="NCBI Taxonomy" id="164328"/>
    <lineage>
        <taxon>Eukaryota</taxon>
        <taxon>Sar</taxon>
        <taxon>Stramenopiles</taxon>
        <taxon>Oomycota</taxon>
        <taxon>Peronosporomycetes</taxon>
        <taxon>Peronosporales</taxon>
        <taxon>Peronosporaceae</taxon>
        <taxon>Phytophthora</taxon>
    </lineage>
</organism>
<evidence type="ECO:0000256" key="4">
    <source>
        <dbReference type="ARBA" id="ARBA00022729"/>
    </source>
</evidence>
<keyword evidence="3 5" id="KW-0964">Secreted</keyword>
<sequence length="320" mass="36052">MRLHHIGVLAVAALLVSVDVVSSTISSKIKAHNFEAVARPLADNRNDVLPTRLLRTNDLLNQDTEERLYGLEKASEAINSAASKIKMNLNIRTWVKEGKNADNVFNLLQLDGRLDHVLSSKNFKYWSKFIDAYNTKNLDSRVSMIDLLTARFGEAGVSKMLISAKKVKGTEELATKLQSAQVAGWINKGETPGRVFRILELRDPRNNPLASRNLEAFTNYLGVYNHRTGKETTLFQVFSTEKKLVEWLQTSRLKFGAATKGDELEAALFTKWFKEKLPPKVVMGALGISRSDDLNLYVPLLNRYHEFHTEELAKVRNAVP</sequence>
<dbReference type="EMBL" id="DS566068">
    <property type="status" value="NOT_ANNOTATED_CDS"/>
    <property type="molecule type" value="Genomic_DNA"/>
</dbReference>
<evidence type="ECO:0000256" key="2">
    <source>
        <dbReference type="ARBA" id="ARBA00010400"/>
    </source>
</evidence>
<feature type="signal peptide" evidence="5">
    <location>
        <begin position="1"/>
        <end position="23"/>
    </location>
</feature>
<evidence type="ECO:0000256" key="3">
    <source>
        <dbReference type="ARBA" id="ARBA00022525"/>
    </source>
</evidence>
<proteinExistence type="inferred from homology"/>
<dbReference type="AlphaFoldDB" id="H3GXN7"/>
<dbReference type="InterPro" id="IPR031825">
    <property type="entry name" value="RXLR"/>
</dbReference>
<name>H3GXN7_PHYRM</name>
<protein>
    <recommendedName>
        <fullName evidence="5">RxLR effector protein</fullName>
    </recommendedName>
</protein>
<dbReference type="VEuPathDB" id="FungiDB:KRP23_12672"/>
<dbReference type="EnsemblProtists" id="Phyra82380">
    <property type="protein sequence ID" value="Phyra82380"/>
    <property type="gene ID" value="Phyra82380"/>
</dbReference>
<evidence type="ECO:0000313" key="6">
    <source>
        <dbReference type="EnsemblProtists" id="Phyra82380"/>
    </source>
</evidence>
<feature type="chain" id="PRO_5044971832" description="RxLR effector protein" evidence="5">
    <location>
        <begin position="24"/>
        <end position="320"/>
    </location>
</feature>
<dbReference type="VEuPathDB" id="FungiDB:KRP22_14289"/>
<reference evidence="6" key="2">
    <citation type="submission" date="2015-06" db="UniProtKB">
        <authorList>
            <consortium name="EnsemblProtists"/>
        </authorList>
    </citation>
    <scope>IDENTIFICATION</scope>
    <source>
        <strain evidence="6">Pr102</strain>
    </source>
</reference>
<keyword evidence="4 5" id="KW-0732">Signal</keyword>
<comment type="subcellular location">
    <subcellularLocation>
        <location evidence="1 5">Secreted</location>
    </subcellularLocation>
</comment>
<keyword evidence="7" id="KW-1185">Reference proteome</keyword>
<comment type="domain">
    <text evidence="5">The RxLR-dEER motif acts to carry the protein into the host cell cytoplasm through binding to cell surface phosphatidylinositol-3-phosphate.</text>
</comment>
<accession>H3GXN7</accession>
<evidence type="ECO:0000313" key="7">
    <source>
        <dbReference type="Proteomes" id="UP000005238"/>
    </source>
</evidence>
<dbReference type="Proteomes" id="UP000005238">
    <property type="component" value="Unassembled WGS sequence"/>
</dbReference>
<evidence type="ECO:0000256" key="1">
    <source>
        <dbReference type="ARBA" id="ARBA00004613"/>
    </source>
</evidence>